<evidence type="ECO:0000313" key="2">
    <source>
        <dbReference type="EMBL" id="KAK7285866.1"/>
    </source>
</evidence>
<keyword evidence="3" id="KW-1185">Reference proteome</keyword>
<feature type="compositionally biased region" description="Basic and acidic residues" evidence="1">
    <location>
        <begin position="1"/>
        <end position="26"/>
    </location>
</feature>
<dbReference type="AlphaFoldDB" id="A0AAN9ITL3"/>
<evidence type="ECO:0000313" key="3">
    <source>
        <dbReference type="Proteomes" id="UP001359559"/>
    </source>
</evidence>
<reference evidence="2 3" key="1">
    <citation type="submission" date="2024-01" db="EMBL/GenBank/DDBJ databases">
        <title>The genomes of 5 underutilized Papilionoideae crops provide insights into root nodulation and disease resistance.</title>
        <authorList>
            <person name="Yuan L."/>
        </authorList>
    </citation>
    <scope>NUCLEOTIDE SEQUENCE [LARGE SCALE GENOMIC DNA]</scope>
    <source>
        <strain evidence="2">LY-2023</strain>
        <tissue evidence="2">Leaf</tissue>
    </source>
</reference>
<organism evidence="2 3">
    <name type="scientific">Clitoria ternatea</name>
    <name type="common">Butterfly pea</name>
    <dbReference type="NCBI Taxonomy" id="43366"/>
    <lineage>
        <taxon>Eukaryota</taxon>
        <taxon>Viridiplantae</taxon>
        <taxon>Streptophyta</taxon>
        <taxon>Embryophyta</taxon>
        <taxon>Tracheophyta</taxon>
        <taxon>Spermatophyta</taxon>
        <taxon>Magnoliopsida</taxon>
        <taxon>eudicotyledons</taxon>
        <taxon>Gunneridae</taxon>
        <taxon>Pentapetalae</taxon>
        <taxon>rosids</taxon>
        <taxon>fabids</taxon>
        <taxon>Fabales</taxon>
        <taxon>Fabaceae</taxon>
        <taxon>Papilionoideae</taxon>
        <taxon>50 kb inversion clade</taxon>
        <taxon>NPAAA clade</taxon>
        <taxon>indigoferoid/millettioid clade</taxon>
        <taxon>Phaseoleae</taxon>
        <taxon>Clitoria</taxon>
    </lineage>
</organism>
<dbReference type="Proteomes" id="UP001359559">
    <property type="component" value="Unassembled WGS sequence"/>
</dbReference>
<accession>A0AAN9ITL3</accession>
<comment type="caution">
    <text evidence="2">The sequence shown here is derived from an EMBL/GenBank/DDBJ whole genome shotgun (WGS) entry which is preliminary data.</text>
</comment>
<gene>
    <name evidence="2" type="ORF">RJT34_20649</name>
</gene>
<dbReference type="EMBL" id="JAYKXN010000005">
    <property type="protein sequence ID" value="KAK7285866.1"/>
    <property type="molecule type" value="Genomic_DNA"/>
</dbReference>
<name>A0AAN9ITL3_CLITE</name>
<sequence length="74" mass="8706">MVQPICRDRNRGGRPTEKDKPFRNPFEKQGVATRRDFGRDSWRLHWGQNQTFGPRTTLTIATAARSRQSFPFDR</sequence>
<evidence type="ECO:0000256" key="1">
    <source>
        <dbReference type="SAM" id="MobiDB-lite"/>
    </source>
</evidence>
<proteinExistence type="predicted"/>
<feature type="region of interest" description="Disordered" evidence="1">
    <location>
        <begin position="1"/>
        <end position="34"/>
    </location>
</feature>
<protein>
    <submittedName>
        <fullName evidence="2">Uncharacterized protein</fullName>
    </submittedName>
</protein>